<gene>
    <name evidence="1" type="ORF">GCM10010357_32420</name>
</gene>
<dbReference type="EMBL" id="BAAABX010000035">
    <property type="protein sequence ID" value="GAA0408916.1"/>
    <property type="molecule type" value="Genomic_DNA"/>
</dbReference>
<organism evidence="1 2">
    <name type="scientific">Streptomyces luteireticuli</name>
    <dbReference type="NCBI Taxonomy" id="173858"/>
    <lineage>
        <taxon>Bacteria</taxon>
        <taxon>Bacillati</taxon>
        <taxon>Actinomycetota</taxon>
        <taxon>Actinomycetes</taxon>
        <taxon>Kitasatosporales</taxon>
        <taxon>Streptomycetaceae</taxon>
        <taxon>Streptomyces</taxon>
    </lineage>
</organism>
<comment type="caution">
    <text evidence="1">The sequence shown here is derived from an EMBL/GenBank/DDBJ whole genome shotgun (WGS) entry which is preliminary data.</text>
</comment>
<reference evidence="2" key="1">
    <citation type="journal article" date="2019" name="Int. J. Syst. Evol. Microbiol.">
        <title>The Global Catalogue of Microorganisms (GCM) 10K type strain sequencing project: providing services to taxonomists for standard genome sequencing and annotation.</title>
        <authorList>
            <consortium name="The Broad Institute Genomics Platform"/>
            <consortium name="The Broad Institute Genome Sequencing Center for Infectious Disease"/>
            <person name="Wu L."/>
            <person name="Ma J."/>
        </authorList>
    </citation>
    <scope>NUCLEOTIDE SEQUENCE [LARGE SCALE GENOMIC DNA]</scope>
    <source>
        <strain evidence="2">JCM 4788</strain>
    </source>
</reference>
<proteinExistence type="predicted"/>
<evidence type="ECO:0000313" key="2">
    <source>
        <dbReference type="Proteomes" id="UP001500879"/>
    </source>
</evidence>
<sequence length="81" mass="8322">MKASIAPVKPSSISAGRPVCNSATSGNIHRAVATQPVRHIVRRPTRSPIRASGGVASPMTATAAITQPSITVRPTPSRSVP</sequence>
<keyword evidence="2" id="KW-1185">Reference proteome</keyword>
<accession>A0ABP3IN33</accession>
<protein>
    <submittedName>
        <fullName evidence="1">Uncharacterized protein</fullName>
    </submittedName>
</protein>
<dbReference type="Proteomes" id="UP001500879">
    <property type="component" value="Unassembled WGS sequence"/>
</dbReference>
<name>A0ABP3IN33_9ACTN</name>
<evidence type="ECO:0000313" key="1">
    <source>
        <dbReference type="EMBL" id="GAA0408916.1"/>
    </source>
</evidence>